<keyword evidence="4" id="KW-1185">Reference proteome</keyword>
<feature type="domain" description="DUF4283" evidence="2">
    <location>
        <begin position="112"/>
        <end position="192"/>
    </location>
</feature>
<feature type="compositionally biased region" description="Polar residues" evidence="1">
    <location>
        <begin position="361"/>
        <end position="376"/>
    </location>
</feature>
<evidence type="ECO:0000256" key="1">
    <source>
        <dbReference type="SAM" id="MobiDB-lite"/>
    </source>
</evidence>
<feature type="compositionally biased region" description="Basic and acidic residues" evidence="1">
    <location>
        <begin position="393"/>
        <end position="407"/>
    </location>
</feature>
<dbReference type="OMA" id="AQICIEL"/>
<dbReference type="EnsemblPlants" id="evm.model.05.538">
    <property type="protein sequence ID" value="cds.evm.model.05.538"/>
    <property type="gene ID" value="evm.TU.05.538"/>
</dbReference>
<feature type="region of interest" description="Disordered" evidence="1">
    <location>
        <begin position="306"/>
        <end position="376"/>
    </location>
</feature>
<feature type="compositionally biased region" description="Polar residues" evidence="1">
    <location>
        <begin position="316"/>
        <end position="332"/>
    </location>
</feature>
<dbReference type="Gramene" id="evm.model.05.538">
    <property type="protein sequence ID" value="cds.evm.model.05.538"/>
    <property type="gene ID" value="evm.TU.05.538"/>
</dbReference>
<dbReference type="Proteomes" id="UP000596661">
    <property type="component" value="Chromosome 5"/>
</dbReference>
<proteinExistence type="predicted"/>
<organism evidence="3 4">
    <name type="scientific">Cannabis sativa</name>
    <name type="common">Hemp</name>
    <name type="synonym">Marijuana</name>
    <dbReference type="NCBI Taxonomy" id="3483"/>
    <lineage>
        <taxon>Eukaryota</taxon>
        <taxon>Viridiplantae</taxon>
        <taxon>Streptophyta</taxon>
        <taxon>Embryophyta</taxon>
        <taxon>Tracheophyta</taxon>
        <taxon>Spermatophyta</taxon>
        <taxon>Magnoliopsida</taxon>
        <taxon>eudicotyledons</taxon>
        <taxon>Gunneridae</taxon>
        <taxon>Pentapetalae</taxon>
        <taxon>rosids</taxon>
        <taxon>fabids</taxon>
        <taxon>Rosales</taxon>
        <taxon>Cannabaceae</taxon>
        <taxon>Cannabis</taxon>
    </lineage>
</organism>
<evidence type="ECO:0000313" key="4">
    <source>
        <dbReference type="Proteomes" id="UP000596661"/>
    </source>
</evidence>
<sequence length="415" mass="46773">MILDSLGKGSEVFKEAVDDLGEELGQTEIRFSPGLPDFHTPQVSSSWAKEVEFEQGGNGGQELFQDSAKSLWQSFAKEKVISRDSKLSFTETLFQDGVKIAQVDVEEVREQSESWNSVVICMILGANPPLTVFEGFLKRVWGHLGIVQIARMSKGLVMVKFQDEATRDEVLEAGVLQFDRKPVIIRPWTTDLNAVKLVRSVPLWIRLHDLGLQYWGNKSLSALVSTIGKPIMVDQHTKDRTRIQFARILVEMDISDSPPRSFQFLNEYGQLIEQRIDYEWLPVKCKNCLGFGHIMADCRRDEMKKKLATKDKPKPGNTQQQVTEVVSNSVSEPENKLDESTQVQAKAEVNGQGVWHKPKKTTQGNIKKNLSGSDELQQQQVVMNSFSALQQGSREEANLDHEQEGHKISTQLPHG</sequence>
<name>A0A803PQU8_CANSA</name>
<evidence type="ECO:0000259" key="2">
    <source>
        <dbReference type="Pfam" id="PF14111"/>
    </source>
</evidence>
<evidence type="ECO:0000313" key="3">
    <source>
        <dbReference type="EnsemblPlants" id="cds.evm.model.05.538"/>
    </source>
</evidence>
<accession>A0A803PQU8</accession>
<dbReference type="EMBL" id="UZAU01000430">
    <property type="status" value="NOT_ANNOTATED_CDS"/>
    <property type="molecule type" value="Genomic_DNA"/>
</dbReference>
<reference evidence="3" key="2">
    <citation type="submission" date="2021-03" db="UniProtKB">
        <authorList>
            <consortium name="EnsemblPlants"/>
        </authorList>
    </citation>
    <scope>IDENTIFICATION</scope>
</reference>
<protein>
    <recommendedName>
        <fullName evidence="2">DUF4283 domain-containing protein</fullName>
    </recommendedName>
</protein>
<dbReference type="AlphaFoldDB" id="A0A803PQU8"/>
<dbReference type="PANTHER" id="PTHR33233:SF14">
    <property type="entry name" value="ENDONUCLEASE_EXONUCLEASE_PHOSPHATASE"/>
    <property type="match status" value="1"/>
</dbReference>
<dbReference type="InterPro" id="IPR025558">
    <property type="entry name" value="DUF4283"/>
</dbReference>
<reference evidence="3" key="1">
    <citation type="submission" date="2018-11" db="EMBL/GenBank/DDBJ databases">
        <authorList>
            <person name="Grassa J C."/>
        </authorList>
    </citation>
    <scope>NUCLEOTIDE SEQUENCE [LARGE SCALE GENOMIC DNA]</scope>
</reference>
<dbReference type="Pfam" id="PF14111">
    <property type="entry name" value="DUF4283"/>
    <property type="match status" value="1"/>
</dbReference>
<feature type="region of interest" description="Disordered" evidence="1">
    <location>
        <begin position="390"/>
        <end position="415"/>
    </location>
</feature>
<dbReference type="PANTHER" id="PTHR33233">
    <property type="entry name" value="ENDONUCLEASE/EXONUCLEASE/PHOSPHATASE"/>
    <property type="match status" value="1"/>
</dbReference>